<evidence type="ECO:0000256" key="1">
    <source>
        <dbReference type="SAM" id="SignalP"/>
    </source>
</evidence>
<comment type="caution">
    <text evidence="2">The sequence shown here is derived from an EMBL/GenBank/DDBJ whole genome shotgun (WGS) entry which is preliminary data.</text>
</comment>
<keyword evidence="1" id="KW-0732">Signal</keyword>
<name>A0A7V5LID2_CALAY</name>
<dbReference type="InterPro" id="IPR013783">
    <property type="entry name" value="Ig-like_fold"/>
</dbReference>
<feature type="signal peptide" evidence="1">
    <location>
        <begin position="1"/>
        <end position="22"/>
    </location>
</feature>
<feature type="chain" id="PRO_5030924405" description="Ig-like domain-containing protein" evidence="1">
    <location>
        <begin position="23"/>
        <end position="230"/>
    </location>
</feature>
<evidence type="ECO:0008006" key="3">
    <source>
        <dbReference type="Google" id="ProtNLM"/>
    </source>
</evidence>
<proteinExistence type="predicted"/>
<dbReference type="Pfam" id="PF17957">
    <property type="entry name" value="Big_7"/>
    <property type="match status" value="1"/>
</dbReference>
<reference evidence="2" key="1">
    <citation type="journal article" date="2020" name="mSystems">
        <title>Genome- and Community-Level Interaction Insights into Carbon Utilization and Element Cycling Functions of Hydrothermarchaeota in Hydrothermal Sediment.</title>
        <authorList>
            <person name="Zhou Z."/>
            <person name="Liu Y."/>
            <person name="Xu W."/>
            <person name="Pan J."/>
            <person name="Luo Z.H."/>
            <person name="Li M."/>
        </authorList>
    </citation>
    <scope>NUCLEOTIDE SEQUENCE [LARGE SCALE GENOMIC DNA]</scope>
    <source>
        <strain evidence="2">HyVt-76</strain>
    </source>
</reference>
<protein>
    <recommendedName>
        <fullName evidence="3">Ig-like domain-containing protein</fullName>
    </recommendedName>
</protein>
<dbReference type="AlphaFoldDB" id="A0A7V5LID2"/>
<organism evidence="2">
    <name type="scientific">Caldithrix abyssi</name>
    <dbReference type="NCBI Taxonomy" id="187145"/>
    <lineage>
        <taxon>Bacteria</taxon>
        <taxon>Pseudomonadati</taxon>
        <taxon>Calditrichota</taxon>
        <taxon>Calditrichia</taxon>
        <taxon>Calditrichales</taxon>
        <taxon>Calditrichaceae</taxon>
        <taxon>Caldithrix</taxon>
    </lineage>
</organism>
<evidence type="ECO:0000313" key="2">
    <source>
        <dbReference type="EMBL" id="HHE54597.1"/>
    </source>
</evidence>
<gene>
    <name evidence="2" type="ORF">ENL21_02365</name>
</gene>
<dbReference type="Gene3D" id="2.60.40.10">
    <property type="entry name" value="Immunoglobulins"/>
    <property type="match status" value="1"/>
</dbReference>
<sequence length="230" mass="25184">MKNSKLKIWVLLVLGLMFLNTACEQVGDLINPKQLPELDQQGIQLSRDQVMPLDTVQAIIVATNPLEGPMQYQWLSDGGSFLAPSDNDTVCWVAPLSGGLYHLWVKVSNDDGSTESPKKQINVISTSEPVVNIVQPADGSYFVSGQICTVKVDARHENGISLVKLFVNDELLAQSDQQVNDRYVFEFTVTEAMIGKTSLKAEAQARNQLQSKGQDLIYIYVGGILAGGNN</sequence>
<dbReference type="Proteomes" id="UP000886111">
    <property type="component" value="Unassembled WGS sequence"/>
</dbReference>
<accession>A0A7V5LID2</accession>
<dbReference type="EMBL" id="DRTD01000175">
    <property type="protein sequence ID" value="HHE54597.1"/>
    <property type="molecule type" value="Genomic_DNA"/>
</dbReference>